<keyword evidence="5" id="KW-0808">Transferase</keyword>
<dbReference type="PROSITE" id="PS50109">
    <property type="entry name" value="HIS_KIN"/>
    <property type="match status" value="1"/>
</dbReference>
<comment type="subcellular location">
    <subcellularLocation>
        <location evidence="2">Membrane</location>
    </subcellularLocation>
</comment>
<dbReference type="SUPFAM" id="SSF55874">
    <property type="entry name" value="ATPase domain of HSP90 chaperone/DNA topoisomerase II/histidine kinase"/>
    <property type="match status" value="1"/>
</dbReference>
<evidence type="ECO:0000256" key="9">
    <source>
        <dbReference type="ARBA" id="ARBA00023012"/>
    </source>
</evidence>
<dbReference type="InterPro" id="IPR003661">
    <property type="entry name" value="HisK_dim/P_dom"/>
</dbReference>
<evidence type="ECO:0000256" key="7">
    <source>
        <dbReference type="ARBA" id="ARBA00022777"/>
    </source>
</evidence>
<dbReference type="InterPro" id="IPR003594">
    <property type="entry name" value="HATPase_dom"/>
</dbReference>
<dbReference type="EMBL" id="MEVD01000015">
    <property type="protein sequence ID" value="OGC53277.1"/>
    <property type="molecule type" value="Genomic_DNA"/>
</dbReference>
<sequence>MVISVVLFFSFYIITQRSILMETDRSLFTHASSIAENIGLNTSNVYDDQTEEIVFVSKTQIPGIFLEVTDTNGHIVNNEETAILQDLIVRAIQTKTPSYTNRKLGVSDLRIIAFPINNNGQIIGTVVMGHPVDVYTNALGVLKKTLLLLALFFIAPFIATGYFLSQNAVSPIVILSKRISQITEENLSERITVPSKSSETFMLVENFNNLLDRLKNAFLKERQFVGEVAHEIKTPLAVIKSNAEVTLSKKRDMDEYEKSLNQVLEHTNKLTKSLSGLIDFAWSQTTDVTIQFNKINLSDLLKGICDNSRYLAQTKNLEVNCDINENIIVLGKKDKLSQVFINIIDNSVKFTPQNGSISIKLYVKQDLAIAEVKDTGLGIGKEDLRTIFDRFTRAKGNEHIQGHGLGLAIAYAIVKAHGGDIEVESEKNKGTVFTVKLKLSS</sequence>
<dbReference type="SMART" id="SM00388">
    <property type="entry name" value="HisKA"/>
    <property type="match status" value="1"/>
</dbReference>
<dbReference type="PROSITE" id="PS50885">
    <property type="entry name" value="HAMP"/>
    <property type="match status" value="1"/>
</dbReference>
<evidence type="ECO:0000256" key="4">
    <source>
        <dbReference type="ARBA" id="ARBA00022553"/>
    </source>
</evidence>
<gene>
    <name evidence="13" type="ORF">A3D91_02580</name>
</gene>
<dbReference type="FunFam" id="3.30.565.10:FF:000006">
    <property type="entry name" value="Sensor histidine kinase WalK"/>
    <property type="match status" value="1"/>
</dbReference>
<dbReference type="InterPro" id="IPR004358">
    <property type="entry name" value="Sig_transdc_His_kin-like_C"/>
</dbReference>
<evidence type="ECO:0000256" key="3">
    <source>
        <dbReference type="ARBA" id="ARBA00012438"/>
    </source>
</evidence>
<comment type="catalytic activity">
    <reaction evidence="1">
        <text>ATP + protein L-histidine = ADP + protein N-phospho-L-histidine.</text>
        <dbReference type="EC" id="2.7.13.3"/>
    </reaction>
</comment>
<dbReference type="SUPFAM" id="SSF47384">
    <property type="entry name" value="Homodimeric domain of signal transducing histidine kinase"/>
    <property type="match status" value="1"/>
</dbReference>
<dbReference type="EC" id="2.7.13.3" evidence="3"/>
<keyword evidence="7" id="KW-0418">Kinase</keyword>
<dbReference type="AlphaFoldDB" id="A0A1F4V7Z9"/>
<evidence type="ECO:0000256" key="6">
    <source>
        <dbReference type="ARBA" id="ARBA00022692"/>
    </source>
</evidence>
<evidence type="ECO:0000256" key="5">
    <source>
        <dbReference type="ARBA" id="ARBA00022679"/>
    </source>
</evidence>
<evidence type="ECO:0000259" key="11">
    <source>
        <dbReference type="PROSITE" id="PS50109"/>
    </source>
</evidence>
<dbReference type="InterPro" id="IPR036890">
    <property type="entry name" value="HATPase_C_sf"/>
</dbReference>
<dbReference type="Proteomes" id="UP000178127">
    <property type="component" value="Unassembled WGS sequence"/>
</dbReference>
<dbReference type="InterPro" id="IPR005467">
    <property type="entry name" value="His_kinase_dom"/>
</dbReference>
<dbReference type="PRINTS" id="PR00344">
    <property type="entry name" value="BCTRLSENSOR"/>
</dbReference>
<dbReference type="GO" id="GO:0005886">
    <property type="term" value="C:plasma membrane"/>
    <property type="evidence" value="ECO:0007669"/>
    <property type="project" value="TreeGrafter"/>
</dbReference>
<organism evidence="13 14">
    <name type="scientific">candidate division WWE3 bacterium RIFCSPHIGHO2_02_FULL_38_14</name>
    <dbReference type="NCBI Taxonomy" id="1802620"/>
    <lineage>
        <taxon>Bacteria</taxon>
        <taxon>Katanobacteria</taxon>
    </lineage>
</organism>
<proteinExistence type="predicted"/>
<dbReference type="PANTHER" id="PTHR45436:SF5">
    <property type="entry name" value="SENSOR HISTIDINE KINASE TRCS"/>
    <property type="match status" value="1"/>
</dbReference>
<keyword evidence="9" id="KW-0902">Two-component regulatory system</keyword>
<dbReference type="STRING" id="1802620.A3D91_02580"/>
<dbReference type="CDD" id="cd00075">
    <property type="entry name" value="HATPase"/>
    <property type="match status" value="1"/>
</dbReference>
<feature type="domain" description="HAMP" evidence="12">
    <location>
        <begin position="166"/>
        <end position="219"/>
    </location>
</feature>
<dbReference type="Gene3D" id="6.10.340.10">
    <property type="match status" value="1"/>
</dbReference>
<keyword evidence="10" id="KW-0472">Membrane</keyword>
<name>A0A1F4V7Z9_UNCKA</name>
<feature type="domain" description="Histidine kinase" evidence="11">
    <location>
        <begin position="227"/>
        <end position="441"/>
    </location>
</feature>
<dbReference type="Pfam" id="PF00512">
    <property type="entry name" value="HisKA"/>
    <property type="match status" value="1"/>
</dbReference>
<keyword evidence="4" id="KW-0597">Phosphoprotein</keyword>
<reference evidence="13 14" key="1">
    <citation type="journal article" date="2016" name="Nat. Commun.">
        <title>Thousands of microbial genomes shed light on interconnected biogeochemical processes in an aquifer system.</title>
        <authorList>
            <person name="Anantharaman K."/>
            <person name="Brown C.T."/>
            <person name="Hug L.A."/>
            <person name="Sharon I."/>
            <person name="Castelle C.J."/>
            <person name="Probst A.J."/>
            <person name="Thomas B.C."/>
            <person name="Singh A."/>
            <person name="Wilkins M.J."/>
            <person name="Karaoz U."/>
            <person name="Brodie E.L."/>
            <person name="Williams K.H."/>
            <person name="Hubbard S.S."/>
            <person name="Banfield J.F."/>
        </authorList>
    </citation>
    <scope>NUCLEOTIDE SEQUENCE [LARGE SCALE GENOMIC DNA]</scope>
</reference>
<evidence type="ECO:0000313" key="13">
    <source>
        <dbReference type="EMBL" id="OGC53277.1"/>
    </source>
</evidence>
<evidence type="ECO:0000256" key="1">
    <source>
        <dbReference type="ARBA" id="ARBA00000085"/>
    </source>
</evidence>
<comment type="caution">
    <text evidence="13">The sequence shown here is derived from an EMBL/GenBank/DDBJ whole genome shotgun (WGS) entry which is preliminary data.</text>
</comment>
<protein>
    <recommendedName>
        <fullName evidence="3">histidine kinase</fullName>
        <ecNumber evidence="3">2.7.13.3</ecNumber>
    </recommendedName>
</protein>
<dbReference type="InterPro" id="IPR003660">
    <property type="entry name" value="HAMP_dom"/>
</dbReference>
<dbReference type="SMART" id="SM00387">
    <property type="entry name" value="HATPase_c"/>
    <property type="match status" value="1"/>
</dbReference>
<dbReference type="Gene3D" id="3.30.565.10">
    <property type="entry name" value="Histidine kinase-like ATPase, C-terminal domain"/>
    <property type="match status" value="1"/>
</dbReference>
<evidence type="ECO:0000256" key="10">
    <source>
        <dbReference type="ARBA" id="ARBA00023136"/>
    </source>
</evidence>
<dbReference type="Pfam" id="PF00672">
    <property type="entry name" value="HAMP"/>
    <property type="match status" value="1"/>
</dbReference>
<evidence type="ECO:0000313" key="14">
    <source>
        <dbReference type="Proteomes" id="UP000178127"/>
    </source>
</evidence>
<evidence type="ECO:0000256" key="2">
    <source>
        <dbReference type="ARBA" id="ARBA00004370"/>
    </source>
</evidence>
<evidence type="ECO:0000256" key="8">
    <source>
        <dbReference type="ARBA" id="ARBA00022989"/>
    </source>
</evidence>
<dbReference type="CDD" id="cd06225">
    <property type="entry name" value="HAMP"/>
    <property type="match status" value="1"/>
</dbReference>
<dbReference type="Pfam" id="PF02518">
    <property type="entry name" value="HATPase_c"/>
    <property type="match status" value="1"/>
</dbReference>
<keyword evidence="6" id="KW-0812">Transmembrane</keyword>
<dbReference type="SMART" id="SM00304">
    <property type="entry name" value="HAMP"/>
    <property type="match status" value="1"/>
</dbReference>
<accession>A0A1F4V7Z9</accession>
<keyword evidence="8" id="KW-1133">Transmembrane helix</keyword>
<dbReference type="GO" id="GO:0000155">
    <property type="term" value="F:phosphorelay sensor kinase activity"/>
    <property type="evidence" value="ECO:0007669"/>
    <property type="project" value="InterPro"/>
</dbReference>
<evidence type="ECO:0000259" key="12">
    <source>
        <dbReference type="PROSITE" id="PS50885"/>
    </source>
</evidence>
<dbReference type="CDD" id="cd00082">
    <property type="entry name" value="HisKA"/>
    <property type="match status" value="1"/>
</dbReference>
<dbReference type="InterPro" id="IPR050428">
    <property type="entry name" value="TCS_sensor_his_kinase"/>
</dbReference>
<dbReference type="Gene3D" id="1.10.287.130">
    <property type="match status" value="1"/>
</dbReference>
<dbReference type="PANTHER" id="PTHR45436">
    <property type="entry name" value="SENSOR HISTIDINE KINASE YKOH"/>
    <property type="match status" value="1"/>
</dbReference>
<dbReference type="InterPro" id="IPR036097">
    <property type="entry name" value="HisK_dim/P_sf"/>
</dbReference>